<comment type="caution">
    <text evidence="1">The sequence shown here is derived from an EMBL/GenBank/DDBJ whole genome shotgun (WGS) entry which is preliminary data.</text>
</comment>
<dbReference type="PATRIC" id="fig|449659.4.peg.1406"/>
<dbReference type="Proteomes" id="UP000051886">
    <property type="component" value="Unassembled WGS sequence"/>
</dbReference>
<dbReference type="EMBL" id="JQCN01000026">
    <property type="protein sequence ID" value="KRN99961.1"/>
    <property type="molecule type" value="Genomic_DNA"/>
</dbReference>
<reference evidence="1 2" key="1">
    <citation type="journal article" date="2015" name="Genome Announc.">
        <title>Expanding the biotechnology potential of lactobacilli through comparative genomics of 213 strains and associated genera.</title>
        <authorList>
            <person name="Sun Z."/>
            <person name="Harris H.M."/>
            <person name="McCann A."/>
            <person name="Guo C."/>
            <person name="Argimon S."/>
            <person name="Zhang W."/>
            <person name="Yang X."/>
            <person name="Jeffery I.B."/>
            <person name="Cooney J.C."/>
            <person name="Kagawa T.F."/>
            <person name="Liu W."/>
            <person name="Song Y."/>
            <person name="Salvetti E."/>
            <person name="Wrobel A."/>
            <person name="Rasinkangas P."/>
            <person name="Parkhill J."/>
            <person name="Rea M.C."/>
            <person name="O'Sullivan O."/>
            <person name="Ritari J."/>
            <person name="Douillard F.P."/>
            <person name="Paul Ross R."/>
            <person name="Yang R."/>
            <person name="Briner A.E."/>
            <person name="Felis G.E."/>
            <person name="de Vos W.M."/>
            <person name="Barrangou R."/>
            <person name="Klaenhammer T.R."/>
            <person name="Caufield P.W."/>
            <person name="Cui Y."/>
            <person name="Zhang H."/>
            <person name="O'Toole P.W."/>
        </authorList>
    </citation>
    <scope>NUCLEOTIDE SEQUENCE [LARGE SCALE GENOMIC DNA]</scope>
    <source>
        <strain evidence="1 2">NBRC 103219</strain>
    </source>
</reference>
<name>A0A0R2LDJ9_9LACO</name>
<protein>
    <submittedName>
        <fullName evidence="1">Uncharacterized protein</fullName>
    </submittedName>
</protein>
<evidence type="ECO:0000313" key="2">
    <source>
        <dbReference type="Proteomes" id="UP000051886"/>
    </source>
</evidence>
<proteinExistence type="predicted"/>
<accession>A0A0R2LDJ9</accession>
<keyword evidence="2" id="KW-1185">Reference proteome</keyword>
<gene>
    <name evidence="1" type="ORF">IV66_GL001388</name>
</gene>
<evidence type="ECO:0000313" key="1">
    <source>
        <dbReference type="EMBL" id="KRN99961.1"/>
    </source>
</evidence>
<sequence length="163" mass="18597">MSLNNYRPVMTARYTLDWLNAFKLKDINELKQSELNQEHSMLETASFVNYAMRQVMHGKSAIWGVKENQTERFIGIISLQNIDLVGKAAQLFASFLPSDLDQTDTLTEVVPHVIGMLQTDFNFKYLFVSQSQVAIFLPALLQSKFEKVESTKDAALVEFIKTI</sequence>
<organism evidence="1 2">
    <name type="scientific">Ligilactobacillus pobuzihii</name>
    <dbReference type="NCBI Taxonomy" id="449659"/>
    <lineage>
        <taxon>Bacteria</taxon>
        <taxon>Bacillati</taxon>
        <taxon>Bacillota</taxon>
        <taxon>Bacilli</taxon>
        <taxon>Lactobacillales</taxon>
        <taxon>Lactobacillaceae</taxon>
        <taxon>Ligilactobacillus</taxon>
    </lineage>
</organism>
<dbReference type="STRING" id="449659.IV66_GL001388"/>
<dbReference type="AlphaFoldDB" id="A0A0R2LDJ9"/>
<dbReference type="OrthoDB" id="2249426at2"/>
<dbReference type="RefSeq" id="WP_017867555.1">
    <property type="nucleotide sequence ID" value="NZ_BJYB01000020.1"/>
</dbReference>